<keyword evidence="1" id="KW-1185">Reference proteome</keyword>
<organism evidence="1 2">
    <name type="scientific">Setaria digitata</name>
    <dbReference type="NCBI Taxonomy" id="48799"/>
    <lineage>
        <taxon>Eukaryota</taxon>
        <taxon>Metazoa</taxon>
        <taxon>Ecdysozoa</taxon>
        <taxon>Nematoda</taxon>
        <taxon>Chromadorea</taxon>
        <taxon>Rhabditida</taxon>
        <taxon>Spirurina</taxon>
        <taxon>Spiruromorpha</taxon>
        <taxon>Filarioidea</taxon>
        <taxon>Setariidae</taxon>
        <taxon>Setaria</taxon>
    </lineage>
</organism>
<proteinExistence type="predicted"/>
<accession>A0A915PNJ2</accession>
<evidence type="ECO:0000313" key="1">
    <source>
        <dbReference type="Proteomes" id="UP000887581"/>
    </source>
</evidence>
<evidence type="ECO:0000313" key="2">
    <source>
        <dbReference type="WBParaSite" id="sdigi.contig288.g7100.t1"/>
    </source>
</evidence>
<dbReference type="Proteomes" id="UP000887581">
    <property type="component" value="Unplaced"/>
</dbReference>
<protein>
    <submittedName>
        <fullName evidence="2">Uncharacterized protein</fullName>
    </submittedName>
</protein>
<dbReference type="AlphaFoldDB" id="A0A915PNJ2"/>
<reference evidence="2" key="1">
    <citation type="submission" date="2022-11" db="UniProtKB">
        <authorList>
            <consortium name="WormBaseParasite"/>
        </authorList>
    </citation>
    <scope>IDENTIFICATION</scope>
</reference>
<dbReference type="WBParaSite" id="sdigi.contig288.g7100.t1">
    <property type="protein sequence ID" value="sdigi.contig288.g7100.t1"/>
    <property type="gene ID" value="sdigi.contig288.g7100"/>
</dbReference>
<sequence>MLSGWLTTLQCYVLIIARVCLLGLFGNIGVDCSSVATKLTLAKETREPGQYCVWQNYNRTILNFKERDLSIALIFTIDHNLTPTKLKSVLDMYHAIACLLPNESNHLYAITLHLHKNPKLYFGKLLDTQKLHRSFEEAGEVGYGINL</sequence>
<name>A0A915PNJ2_9BILA</name>